<reference evidence="1 2" key="1">
    <citation type="submission" date="2008-07" db="EMBL/GenBank/DDBJ databases">
        <authorList>
            <person name="Gonzalez J."/>
            <person name="Sokolova T."/>
            <person name="Ferriera S."/>
            <person name="Johnson J."/>
            <person name="Kravitz S."/>
            <person name="Beeson K."/>
            <person name="Sutton G."/>
            <person name="Rogers Y.-H."/>
            <person name="Friedman R."/>
            <person name="Frazier M."/>
            <person name="Venter J.C."/>
        </authorList>
    </citation>
    <scope>NUCLEOTIDE SEQUENCE [LARGE SCALE GENOMIC DNA]</scope>
    <source>
        <strain evidence="1 2">DSM 12653</strain>
    </source>
</reference>
<name>A0A0F5PPB6_9THEO</name>
<proteinExistence type="predicted"/>
<organism evidence="1 2">
    <name type="scientific">Caldanaerobacter subterraneus subsp. pacificus DSM 12653</name>
    <dbReference type="NCBI Taxonomy" id="391606"/>
    <lineage>
        <taxon>Bacteria</taxon>
        <taxon>Bacillati</taxon>
        <taxon>Bacillota</taxon>
        <taxon>Clostridia</taxon>
        <taxon>Thermoanaerobacterales</taxon>
        <taxon>Thermoanaerobacteraceae</taxon>
        <taxon>Caldanaerobacter</taxon>
    </lineage>
</organism>
<dbReference type="Proteomes" id="UP000010146">
    <property type="component" value="Unassembled WGS sequence"/>
</dbReference>
<evidence type="ECO:0000313" key="2">
    <source>
        <dbReference type="Proteomes" id="UP000010146"/>
    </source>
</evidence>
<reference evidence="1 2" key="2">
    <citation type="journal article" date="2015" name="BMC Genomics">
        <title>Analysis of three genomes within the thermophilic bacterial species Caldanaerobacter subterraneus with a focus on carbon monoxide dehydrogenase evolution and hydrolase diversity.</title>
        <authorList>
            <person name="Sant'Anna F.H."/>
            <person name="Lebedinsky A.V."/>
            <person name="Sokolova T.G."/>
            <person name="Robb F.T."/>
            <person name="Gonzalez J.M."/>
        </authorList>
    </citation>
    <scope>NUCLEOTIDE SEQUENCE [LARGE SCALE GENOMIC DNA]</scope>
    <source>
        <strain evidence="1 2">DSM 12653</strain>
    </source>
</reference>
<evidence type="ECO:0000313" key="1">
    <source>
        <dbReference type="EMBL" id="KKC30488.1"/>
    </source>
</evidence>
<dbReference type="EMBL" id="ABXP02000031">
    <property type="protein sequence ID" value="KKC30488.1"/>
    <property type="molecule type" value="Genomic_DNA"/>
</dbReference>
<reference evidence="2" key="3">
    <citation type="submission" date="2015-02" db="EMBL/GenBank/DDBJ databases">
        <title>Genome analysis of three genomes within the thermophilic hydrogenogenic bacterial species Caldanaerobacter subterraneus.</title>
        <authorList>
            <person name="Sant'Anna F.H."/>
            <person name="Lebedinsky A."/>
            <person name="Sokolova T."/>
            <person name="Robb F.T."/>
            <person name="Gonzalez J.M."/>
        </authorList>
    </citation>
    <scope>NUCLEOTIDE SEQUENCE [LARGE SCALE GENOMIC DNA]</scope>
    <source>
        <strain evidence="2">DSM 12653</strain>
    </source>
</reference>
<gene>
    <name evidence="1" type="ORF">CDSM653_00442</name>
</gene>
<comment type="caution">
    <text evidence="1">The sequence shown here is derived from an EMBL/GenBank/DDBJ whole genome shotgun (WGS) entry which is preliminary data.</text>
</comment>
<sequence length="47" mass="5466">MASLSRIRGGIFSEYLPFSFILKYNIVIVNFINETAKLKERVCVQKK</sequence>
<protein>
    <submittedName>
        <fullName evidence="1">Uncharacterized protein</fullName>
    </submittedName>
</protein>
<accession>A0A0F5PPB6</accession>
<dbReference type="AlphaFoldDB" id="A0A0F5PPB6"/>